<evidence type="ECO:0000313" key="2">
    <source>
        <dbReference type="Proteomes" id="UP001484097"/>
    </source>
</evidence>
<dbReference type="SUPFAM" id="SSF53474">
    <property type="entry name" value="alpha/beta-Hydrolases"/>
    <property type="match status" value="1"/>
</dbReference>
<gene>
    <name evidence="1" type="ORF">ABDK96_01390</name>
</gene>
<proteinExistence type="predicted"/>
<evidence type="ECO:0000313" key="1">
    <source>
        <dbReference type="EMBL" id="MEO9246334.1"/>
    </source>
</evidence>
<dbReference type="Gene3D" id="3.40.50.1820">
    <property type="entry name" value="alpha/beta hydrolase"/>
    <property type="match status" value="1"/>
</dbReference>
<name>A0ABV0IDW8_9MICC</name>
<dbReference type="InterPro" id="IPR029058">
    <property type="entry name" value="AB_hydrolase_fold"/>
</dbReference>
<accession>A0ABV0IDW8</accession>
<reference evidence="1 2" key="1">
    <citation type="submission" date="2024-05" db="EMBL/GenBank/DDBJ databases">
        <authorList>
            <person name="Yi C."/>
        </authorList>
    </citation>
    <scope>NUCLEOTIDE SEQUENCE [LARGE SCALE GENOMIC DNA]</scope>
    <source>
        <strain evidence="1 2">XS13</strain>
    </source>
</reference>
<dbReference type="EMBL" id="JBDXMX010000001">
    <property type="protein sequence ID" value="MEO9246334.1"/>
    <property type="molecule type" value="Genomic_DNA"/>
</dbReference>
<protein>
    <submittedName>
        <fullName evidence="1">Uncharacterized protein</fullName>
    </submittedName>
</protein>
<organism evidence="1 2">
    <name type="scientific">Citricoccus nitrophenolicus</name>
    <dbReference type="NCBI Taxonomy" id="863575"/>
    <lineage>
        <taxon>Bacteria</taxon>
        <taxon>Bacillati</taxon>
        <taxon>Actinomycetota</taxon>
        <taxon>Actinomycetes</taxon>
        <taxon>Micrococcales</taxon>
        <taxon>Micrococcaceae</taxon>
        <taxon>Citricoccus</taxon>
    </lineage>
</organism>
<dbReference type="Proteomes" id="UP001484097">
    <property type="component" value="Unassembled WGS sequence"/>
</dbReference>
<sequence>MTTLVLLHGRGQHTPRDFPVDRVPAFAADIRGRWLQALNTGLAAAGLDRVPAEAPVVFPFYGNAFRDAVDARESDGPGPDLALWTTGHPMPDDVQAVCEVKADLLDDVVTHLPPRRPFADGEPTARGVPAGVGRPWWTLDELLRVPWLRDVLQHLARQAGVSARVIESQFTDVAYYLGCAEVREMVLDLVEEALAGVPRREPLVIIAHSLGSVVAYDLLTRREPDRPVSLLVTTGSPLGLPAVQKHLLGHGGVSPAPVPASVPAAAGSWHNGYDVRDVVAILNPLAPYLAEAVPGQVRDLRIDTGQEPHAVVGYLENPEMARAVGEHLITTNAS</sequence>
<comment type="caution">
    <text evidence="1">The sequence shown here is derived from an EMBL/GenBank/DDBJ whole genome shotgun (WGS) entry which is preliminary data.</text>
</comment>
<keyword evidence="2" id="KW-1185">Reference proteome</keyword>
<dbReference type="RefSeq" id="WP_347918324.1">
    <property type="nucleotide sequence ID" value="NZ_JBDXMX010000001.1"/>
</dbReference>